<dbReference type="EMBL" id="WTYS01000001">
    <property type="protein sequence ID" value="MXO55292.1"/>
    <property type="molecule type" value="Genomic_DNA"/>
</dbReference>
<dbReference type="AlphaFoldDB" id="A0A6I4SKF4"/>
<keyword evidence="2" id="KW-1185">Reference proteome</keyword>
<accession>A0A6I4SKF4</accession>
<evidence type="ECO:0000313" key="1">
    <source>
        <dbReference type="EMBL" id="MXO55292.1"/>
    </source>
</evidence>
<evidence type="ECO:0008006" key="3">
    <source>
        <dbReference type="Google" id="ProtNLM"/>
    </source>
</evidence>
<proteinExistence type="predicted"/>
<dbReference type="RefSeq" id="WP_160596634.1">
    <property type="nucleotide sequence ID" value="NZ_WTYS01000001.1"/>
</dbReference>
<reference evidence="1 2" key="1">
    <citation type="submission" date="2019-12" db="EMBL/GenBank/DDBJ databases">
        <title>Genomic-based taxomic classification of the family Erythrobacteraceae.</title>
        <authorList>
            <person name="Xu L."/>
        </authorList>
    </citation>
    <scope>NUCLEOTIDE SEQUENCE [LARGE SCALE GENOMIC DNA]</scope>
    <source>
        <strain evidence="1 2">JCM 17802</strain>
    </source>
</reference>
<name>A0A6I4SKF4_9SPHN</name>
<dbReference type="Proteomes" id="UP000468943">
    <property type="component" value="Unassembled WGS sequence"/>
</dbReference>
<sequence length="203" mass="23269">MIRIAHKPEYPDFDAQVRQPGATFLANCPNPSSAQYRKKNYWSRAAPELHAAYSGICAYTAVYLPQQGSVDHFRPKSAFPQLAYEWSNFRLASGRVNSAKGSKAEVLDPFEIEDDWFHLDIPECLMRANAALPRETRVRINATINSLRLNDDDHYAQDRCNILMEYASGDVTLGFLHRRYPFLAKEVERQGLEPDDLRGLFRM</sequence>
<dbReference type="Gene3D" id="1.10.30.50">
    <property type="match status" value="1"/>
</dbReference>
<comment type="caution">
    <text evidence="1">The sequence shown here is derived from an EMBL/GenBank/DDBJ whole genome shotgun (WGS) entry which is preliminary data.</text>
</comment>
<evidence type="ECO:0000313" key="2">
    <source>
        <dbReference type="Proteomes" id="UP000468943"/>
    </source>
</evidence>
<protein>
    <recommendedName>
        <fullName evidence="3">TIGR02646 family protein</fullName>
    </recommendedName>
</protein>
<dbReference type="OrthoDB" id="5422822at2"/>
<gene>
    <name evidence="1" type="ORF">GRI36_00200</name>
</gene>
<organism evidence="1 2">
    <name type="scientific">Pontixanthobacter gangjinensis</name>
    <dbReference type="NCBI Taxonomy" id="1028742"/>
    <lineage>
        <taxon>Bacteria</taxon>
        <taxon>Pseudomonadati</taxon>
        <taxon>Pseudomonadota</taxon>
        <taxon>Alphaproteobacteria</taxon>
        <taxon>Sphingomonadales</taxon>
        <taxon>Erythrobacteraceae</taxon>
        <taxon>Pontixanthobacter</taxon>
    </lineage>
</organism>